<dbReference type="Proteomes" id="UP001497644">
    <property type="component" value="Chromosome 14"/>
</dbReference>
<evidence type="ECO:0000313" key="3">
    <source>
        <dbReference type="Proteomes" id="UP001497644"/>
    </source>
</evidence>
<proteinExistence type="predicted"/>
<evidence type="ECO:0000256" key="1">
    <source>
        <dbReference type="SAM" id="MobiDB-lite"/>
    </source>
</evidence>
<feature type="compositionally biased region" description="Polar residues" evidence="1">
    <location>
        <begin position="37"/>
        <end position="59"/>
    </location>
</feature>
<organism evidence="2 3">
    <name type="scientific">Lasius platythorax</name>
    <dbReference type="NCBI Taxonomy" id="488582"/>
    <lineage>
        <taxon>Eukaryota</taxon>
        <taxon>Metazoa</taxon>
        <taxon>Ecdysozoa</taxon>
        <taxon>Arthropoda</taxon>
        <taxon>Hexapoda</taxon>
        <taxon>Insecta</taxon>
        <taxon>Pterygota</taxon>
        <taxon>Neoptera</taxon>
        <taxon>Endopterygota</taxon>
        <taxon>Hymenoptera</taxon>
        <taxon>Apocrita</taxon>
        <taxon>Aculeata</taxon>
        <taxon>Formicoidea</taxon>
        <taxon>Formicidae</taxon>
        <taxon>Formicinae</taxon>
        <taxon>Lasius</taxon>
        <taxon>Lasius</taxon>
    </lineage>
</organism>
<sequence>MSAIPYLSIHCAPLRSVTAGHSIPQEEINRDKDIRPRTSSYRQSQPPLAIDNTRSTLASTGLRLQPASGEKDQRTTPLLNNRRSQPYRNCTYHL</sequence>
<dbReference type="EMBL" id="OZ034837">
    <property type="protein sequence ID" value="CAL1678472.1"/>
    <property type="molecule type" value="Genomic_DNA"/>
</dbReference>
<keyword evidence="3" id="KW-1185">Reference proteome</keyword>
<feature type="region of interest" description="Disordered" evidence="1">
    <location>
        <begin position="20"/>
        <end position="94"/>
    </location>
</feature>
<protein>
    <submittedName>
        <fullName evidence="2">Uncharacterized protein</fullName>
    </submittedName>
</protein>
<feature type="compositionally biased region" description="Basic and acidic residues" evidence="1">
    <location>
        <begin position="27"/>
        <end position="36"/>
    </location>
</feature>
<feature type="compositionally biased region" description="Polar residues" evidence="1">
    <location>
        <begin position="75"/>
        <end position="88"/>
    </location>
</feature>
<name>A0AAV2NE93_9HYME</name>
<accession>A0AAV2NE93</accession>
<gene>
    <name evidence="2" type="ORF">LPLAT_LOCUS4315</name>
</gene>
<evidence type="ECO:0000313" key="2">
    <source>
        <dbReference type="EMBL" id="CAL1678472.1"/>
    </source>
</evidence>
<reference evidence="2" key="1">
    <citation type="submission" date="2024-04" db="EMBL/GenBank/DDBJ databases">
        <authorList>
            <consortium name="Molecular Ecology Group"/>
        </authorList>
    </citation>
    <scope>NUCLEOTIDE SEQUENCE</scope>
</reference>
<dbReference type="AlphaFoldDB" id="A0AAV2NE93"/>